<evidence type="ECO:0000259" key="1">
    <source>
        <dbReference type="Pfam" id="PF00117"/>
    </source>
</evidence>
<keyword evidence="2" id="KW-0315">Glutamine amidotransferase</keyword>
<dbReference type="AlphaFoldDB" id="D4ZAW4"/>
<keyword evidence="3" id="KW-1185">Reference proteome</keyword>
<dbReference type="Pfam" id="PF00117">
    <property type="entry name" value="GATase"/>
    <property type="match status" value="1"/>
</dbReference>
<evidence type="ECO:0000313" key="2">
    <source>
        <dbReference type="EMBL" id="BAJ03159.1"/>
    </source>
</evidence>
<keyword evidence="2" id="KW-0808">Transferase</keyword>
<dbReference type="SUPFAM" id="SSF52317">
    <property type="entry name" value="Class I glutamine amidotransferase-like"/>
    <property type="match status" value="1"/>
</dbReference>
<accession>D4ZAW4</accession>
<dbReference type="PROSITE" id="PS51273">
    <property type="entry name" value="GATASE_TYPE_1"/>
    <property type="match status" value="1"/>
</dbReference>
<evidence type="ECO:0000313" key="3">
    <source>
        <dbReference type="Proteomes" id="UP000002350"/>
    </source>
</evidence>
<dbReference type="Gene3D" id="3.40.50.880">
    <property type="match status" value="1"/>
</dbReference>
<dbReference type="PANTHER" id="PTHR42695">
    <property type="entry name" value="GLUTAMINE AMIDOTRANSFERASE YLR126C-RELATED"/>
    <property type="match status" value="1"/>
</dbReference>
<dbReference type="HOGENOM" id="CLU_054974_1_0_6"/>
<dbReference type="Proteomes" id="UP000002350">
    <property type="component" value="Chromosome"/>
</dbReference>
<dbReference type="KEGG" id="svo:SVI_3188"/>
<dbReference type="CDD" id="cd01741">
    <property type="entry name" value="GATase1_1"/>
    <property type="match status" value="1"/>
</dbReference>
<dbReference type="InterPro" id="IPR017926">
    <property type="entry name" value="GATASE"/>
</dbReference>
<dbReference type="NCBIfam" id="NF006098">
    <property type="entry name" value="PRK08250.1"/>
    <property type="match status" value="1"/>
</dbReference>
<dbReference type="eggNOG" id="COG0518">
    <property type="taxonomic scope" value="Bacteria"/>
</dbReference>
<proteinExistence type="predicted"/>
<name>D4ZAW4_SHEVD</name>
<dbReference type="InterPro" id="IPR044992">
    <property type="entry name" value="ChyE-like"/>
</dbReference>
<dbReference type="STRING" id="637905.SVI_3188"/>
<dbReference type="GO" id="GO:0005829">
    <property type="term" value="C:cytosol"/>
    <property type="evidence" value="ECO:0007669"/>
    <property type="project" value="TreeGrafter"/>
</dbReference>
<feature type="domain" description="Glutamine amidotransferase" evidence="1">
    <location>
        <begin position="38"/>
        <end position="186"/>
    </location>
</feature>
<dbReference type="PANTHER" id="PTHR42695:SF5">
    <property type="entry name" value="GLUTAMINE AMIDOTRANSFERASE YLR126C-RELATED"/>
    <property type="match status" value="1"/>
</dbReference>
<dbReference type="InterPro" id="IPR029062">
    <property type="entry name" value="Class_I_gatase-like"/>
</dbReference>
<dbReference type="GO" id="GO:0016740">
    <property type="term" value="F:transferase activity"/>
    <property type="evidence" value="ECO:0007669"/>
    <property type="project" value="UniProtKB-KW"/>
</dbReference>
<dbReference type="RefSeq" id="WP_013052456.1">
    <property type="nucleotide sequence ID" value="NC_014012.1"/>
</dbReference>
<organism evidence="2 3">
    <name type="scientific">Shewanella violacea (strain JCM 10179 / CIP 106290 / LMG 19151 / DSS12)</name>
    <dbReference type="NCBI Taxonomy" id="637905"/>
    <lineage>
        <taxon>Bacteria</taxon>
        <taxon>Pseudomonadati</taxon>
        <taxon>Pseudomonadota</taxon>
        <taxon>Gammaproteobacteria</taxon>
        <taxon>Alteromonadales</taxon>
        <taxon>Shewanellaceae</taxon>
        <taxon>Shewanella</taxon>
    </lineage>
</organism>
<gene>
    <name evidence="2" type="ordered locus">SVI_3188</name>
</gene>
<reference evidence="3" key="1">
    <citation type="journal article" date="2010" name="Mol. Biosyst.">
        <title>Complete genome sequence and comparative analysis of Shewanella violacea, a psychrophilic and piezophilic bacterium from deep sea floor sediments.</title>
        <authorList>
            <person name="Aono E."/>
            <person name="Baba T."/>
            <person name="Ara T."/>
            <person name="Nishi T."/>
            <person name="Nakamichi T."/>
            <person name="Inamoto E."/>
            <person name="Toyonaga H."/>
            <person name="Hasegawa M."/>
            <person name="Takai Y."/>
            <person name="Okumura Y."/>
            <person name="Baba M."/>
            <person name="Tomita M."/>
            <person name="Kato C."/>
            <person name="Oshima T."/>
            <person name="Nakasone K."/>
            <person name="Mori H."/>
        </authorList>
    </citation>
    <scope>NUCLEOTIDE SEQUENCE [LARGE SCALE GENOMIC DNA]</scope>
    <source>
        <strain evidence="3">JCM 10179 / CIP 106290 / LMG 19151 / DSS12</strain>
    </source>
</reference>
<dbReference type="EMBL" id="AP011177">
    <property type="protein sequence ID" value="BAJ03159.1"/>
    <property type="molecule type" value="Genomic_DNA"/>
</dbReference>
<sequence>MKFHFVIHEAFEGAGYFEYWLHKRGYQSSYSRVYLGQPLPNDAKNFDCLIILGGPQNPSTSIAECSYFDSAREQALIRNAHDDSKAVIGVCLGAQLIGEALGAQYEKSPQTEIGYFPIKLTLEGINDPLLEAFGLSEVVGHWHKDMPGLTDSAKVLAVSEGCPRQIICYSDLVYGFQCHLEFINSDLPDLIEQSSEDFSTRDKHRLVQSESRILDTPTSHMNQLLGIFLDKLVATYLKNRIKI</sequence>
<protein>
    <submittedName>
        <fullName evidence="2">Glutamine amidotransferase class-I, putative</fullName>
    </submittedName>
</protein>
<dbReference type="OrthoDB" id="9813383at2"/>